<dbReference type="InterPro" id="IPR018149">
    <property type="entry name" value="Lys-tRNA-synth_II_C"/>
</dbReference>
<keyword evidence="4" id="KW-0175">Coiled coil</keyword>
<dbReference type="InterPro" id="IPR006195">
    <property type="entry name" value="aa-tRNA-synth_II"/>
</dbReference>
<dbReference type="EMBL" id="LBWB01000045">
    <property type="protein sequence ID" value="KKQ97653.1"/>
    <property type="molecule type" value="Genomic_DNA"/>
</dbReference>
<reference evidence="6 7" key="1">
    <citation type="journal article" date="2015" name="Nature">
        <title>rRNA introns, odd ribosomes, and small enigmatic genomes across a large radiation of phyla.</title>
        <authorList>
            <person name="Brown C.T."/>
            <person name="Hug L.A."/>
            <person name="Thomas B.C."/>
            <person name="Sharon I."/>
            <person name="Castelle C.J."/>
            <person name="Singh A."/>
            <person name="Wilkins M.J."/>
            <person name="Williams K.H."/>
            <person name="Banfield J.F."/>
        </authorList>
    </citation>
    <scope>NUCLEOTIDE SEQUENCE [LARGE SCALE GENOMIC DNA]</scope>
</reference>
<dbReference type="GO" id="GO:0006430">
    <property type="term" value="P:lysyl-tRNA aminoacylation"/>
    <property type="evidence" value="ECO:0007669"/>
    <property type="project" value="InterPro"/>
</dbReference>
<evidence type="ECO:0000256" key="3">
    <source>
        <dbReference type="ARBA" id="ARBA00022840"/>
    </source>
</evidence>
<evidence type="ECO:0000256" key="1">
    <source>
        <dbReference type="ARBA" id="ARBA00022598"/>
    </source>
</evidence>
<evidence type="ECO:0000313" key="7">
    <source>
        <dbReference type="Proteomes" id="UP000033881"/>
    </source>
</evidence>
<dbReference type="GO" id="GO:0005829">
    <property type="term" value="C:cytosol"/>
    <property type="evidence" value="ECO:0007669"/>
    <property type="project" value="TreeGrafter"/>
</dbReference>
<dbReference type="PRINTS" id="PR00982">
    <property type="entry name" value="TRNASYNTHLYS"/>
</dbReference>
<dbReference type="PANTHER" id="PTHR42918:SF6">
    <property type="entry name" value="ELONGATION FACTOR P--(R)-BETA-LYSINE LIGASE"/>
    <property type="match status" value="1"/>
</dbReference>
<dbReference type="InterPro" id="IPR004364">
    <property type="entry name" value="Aa-tRNA-synt_II"/>
</dbReference>
<evidence type="ECO:0000259" key="5">
    <source>
        <dbReference type="PROSITE" id="PS50862"/>
    </source>
</evidence>
<sequence>MQLGFLAIQKKRALILRKTREFFQAKGFLEVETPMFVRLPGMEPYLNPLPFEFSDEKDKKHKGYVITSPEYSLKKLLSMGFPKIFEIARVFRQNESFGGVHNPEFSMIEWYRPRADYRKIMQDTQNLICFLSRVLHKKERFKFNGQIIDLKKPWPKISVKQAFLKFSGINLDKARNLKDFKKQVKISLPKNASWDDVFYTVFLNQIEPNFPKNRPLIVYDYPLPQASLAKRTPRLRSGQESFYAERFELYLGGMEIANCFSELTDAREQEKRLKQEKALRKQLGKDVYEIDKDFIQALKSGLPETGGIALGLDRLEMLLLDIQNINDLLILPAKELFRK</sequence>
<dbReference type="Pfam" id="PF00152">
    <property type="entry name" value="tRNA-synt_2"/>
    <property type="match status" value="1"/>
</dbReference>
<dbReference type="PATRIC" id="fig|1618574.4.peg.1820"/>
<dbReference type="PANTHER" id="PTHR42918">
    <property type="entry name" value="LYSYL-TRNA SYNTHETASE"/>
    <property type="match status" value="1"/>
</dbReference>
<protein>
    <submittedName>
        <fullName evidence="6">tRNA synthetase class II (D K and N)</fullName>
    </submittedName>
</protein>
<dbReference type="AlphaFoldDB" id="A0A0G0M0H7"/>
<keyword evidence="2" id="KW-0547">Nucleotide-binding</keyword>
<dbReference type="GO" id="GO:0004824">
    <property type="term" value="F:lysine-tRNA ligase activity"/>
    <property type="evidence" value="ECO:0007669"/>
    <property type="project" value="InterPro"/>
</dbReference>
<keyword evidence="1" id="KW-0436">Ligase</keyword>
<feature type="coiled-coil region" evidence="4">
    <location>
        <begin position="256"/>
        <end position="286"/>
    </location>
</feature>
<dbReference type="NCBIfam" id="TIGR00462">
    <property type="entry name" value="genX"/>
    <property type="match status" value="1"/>
</dbReference>
<dbReference type="SUPFAM" id="SSF55681">
    <property type="entry name" value="Class II aaRS and biotin synthetases"/>
    <property type="match status" value="1"/>
</dbReference>
<organism evidence="6 7">
    <name type="scientific">Candidatus Woesebacteria bacterium GW2011_GWB1_39_12</name>
    <dbReference type="NCBI Taxonomy" id="1618574"/>
    <lineage>
        <taxon>Bacteria</taxon>
        <taxon>Candidatus Woeseibacteriota</taxon>
    </lineage>
</organism>
<evidence type="ECO:0000256" key="4">
    <source>
        <dbReference type="SAM" id="Coils"/>
    </source>
</evidence>
<feature type="domain" description="Aminoacyl-transfer RNA synthetases class-II family profile" evidence="5">
    <location>
        <begin position="15"/>
        <end position="332"/>
    </location>
</feature>
<keyword evidence="6" id="KW-0030">Aminoacyl-tRNA synthetase</keyword>
<dbReference type="Gene3D" id="3.30.930.10">
    <property type="entry name" value="Bira Bifunctional Protein, Domain 2"/>
    <property type="match status" value="1"/>
</dbReference>
<accession>A0A0G0M0H7</accession>
<dbReference type="NCBIfam" id="NF006828">
    <property type="entry name" value="PRK09350.1"/>
    <property type="match status" value="1"/>
</dbReference>
<comment type="caution">
    <text evidence="6">The sequence shown here is derived from an EMBL/GenBank/DDBJ whole genome shotgun (WGS) entry which is preliminary data.</text>
</comment>
<dbReference type="InterPro" id="IPR045864">
    <property type="entry name" value="aa-tRNA-synth_II/BPL/LPL"/>
</dbReference>
<evidence type="ECO:0000256" key="2">
    <source>
        <dbReference type="ARBA" id="ARBA00022741"/>
    </source>
</evidence>
<name>A0A0G0M0H7_9BACT</name>
<dbReference type="GO" id="GO:0000049">
    <property type="term" value="F:tRNA binding"/>
    <property type="evidence" value="ECO:0007669"/>
    <property type="project" value="TreeGrafter"/>
</dbReference>
<dbReference type="InterPro" id="IPR004525">
    <property type="entry name" value="EpmA"/>
</dbReference>
<dbReference type="PROSITE" id="PS50862">
    <property type="entry name" value="AA_TRNA_LIGASE_II"/>
    <property type="match status" value="1"/>
</dbReference>
<evidence type="ECO:0000313" key="6">
    <source>
        <dbReference type="EMBL" id="KKQ97653.1"/>
    </source>
</evidence>
<dbReference type="STRING" id="1618574.UT24_C0045G0006"/>
<dbReference type="GO" id="GO:0005524">
    <property type="term" value="F:ATP binding"/>
    <property type="evidence" value="ECO:0007669"/>
    <property type="project" value="UniProtKB-KW"/>
</dbReference>
<dbReference type="Proteomes" id="UP000033881">
    <property type="component" value="Unassembled WGS sequence"/>
</dbReference>
<keyword evidence="3" id="KW-0067">ATP-binding</keyword>
<proteinExistence type="predicted"/>
<gene>
    <name evidence="6" type="ORF">UT24_C0045G0006</name>
</gene>